<reference evidence="2" key="1">
    <citation type="submission" date="2021-06" db="EMBL/GenBank/DDBJ databases">
        <authorList>
            <person name="Gannon L."/>
            <person name="Redgwell R T."/>
            <person name="Michniewski S."/>
            <person name="Harrison D C."/>
            <person name="Millard A."/>
        </authorList>
    </citation>
    <scope>NUCLEOTIDE SEQUENCE</scope>
</reference>
<keyword evidence="1" id="KW-1133">Transmembrane helix</keyword>
<evidence type="ECO:0000313" key="2">
    <source>
        <dbReference type="EMBL" id="CAG7581474.1"/>
    </source>
</evidence>
<sequence length="90" mass="10961">MRLDKELIKTYSKKDNIKLGWIAAIGMFITTLVMLFMDYHAYLNGSGEWWQLSILHGVIYLFMFLKWRLLYKYWKLMKELYPKKDDNEIS</sequence>
<proteinExistence type="predicted"/>
<evidence type="ECO:0000256" key="1">
    <source>
        <dbReference type="SAM" id="Phobius"/>
    </source>
</evidence>
<feature type="transmembrane region" description="Helical" evidence="1">
    <location>
        <begin position="49"/>
        <end position="69"/>
    </location>
</feature>
<keyword evidence="1" id="KW-0812">Transmembrane</keyword>
<feature type="transmembrane region" description="Helical" evidence="1">
    <location>
        <begin position="21"/>
        <end position="43"/>
    </location>
</feature>
<dbReference type="EMBL" id="OU342829">
    <property type="protein sequence ID" value="CAG7581474.1"/>
    <property type="molecule type" value="Genomic_DNA"/>
</dbReference>
<name>A0A8D9C9M8_9VIRU</name>
<protein>
    <submittedName>
        <fullName evidence="2">Uncharacterized protein</fullName>
    </submittedName>
</protein>
<keyword evidence="1" id="KW-0472">Membrane</keyword>
<gene>
    <name evidence="2" type="ORF">SLAVMIC_00860</name>
</gene>
<organism evidence="2">
    <name type="scientific">uncultured marine phage</name>
    <dbReference type="NCBI Taxonomy" id="707152"/>
    <lineage>
        <taxon>Viruses</taxon>
        <taxon>environmental samples</taxon>
    </lineage>
</organism>
<accession>A0A8D9C9M8</accession>